<keyword evidence="1" id="KW-0378">Hydrolase</keyword>
<dbReference type="InterPro" id="IPR036709">
    <property type="entry name" value="Autotransporte_beta_dom_sf"/>
</dbReference>
<evidence type="ECO:0000313" key="4">
    <source>
        <dbReference type="EMBL" id="ABC36295.1"/>
    </source>
</evidence>
<dbReference type="CDD" id="cd01846">
    <property type="entry name" value="fatty_acyltransferase_like"/>
    <property type="match status" value="1"/>
</dbReference>
<dbReference type="GO" id="GO:0016788">
    <property type="term" value="F:hydrolase activity, acting on ester bonds"/>
    <property type="evidence" value="ECO:0007669"/>
    <property type="project" value="InterPro"/>
</dbReference>
<dbReference type="Proteomes" id="UP000001930">
    <property type="component" value="Chromosome I"/>
</dbReference>
<organism evidence="4 5">
    <name type="scientific">Burkholderia thailandensis (strain ATCC 700388 / DSM 13276 / CCUG 48851 / CIP 106301 / E264)</name>
    <dbReference type="NCBI Taxonomy" id="271848"/>
    <lineage>
        <taxon>Bacteria</taxon>
        <taxon>Pseudomonadati</taxon>
        <taxon>Pseudomonadota</taxon>
        <taxon>Betaproteobacteria</taxon>
        <taxon>Burkholderiales</taxon>
        <taxon>Burkholderiaceae</taxon>
        <taxon>Burkholderia</taxon>
        <taxon>pseudomallei group</taxon>
    </lineage>
</organism>
<name>Q2SX72_BURTA</name>
<feature type="domain" description="Autotransporter" evidence="3">
    <location>
        <begin position="350"/>
        <end position="627"/>
    </location>
</feature>
<keyword evidence="2" id="KW-0732">Signal</keyword>
<proteinExistence type="predicted"/>
<dbReference type="SMR" id="Q2SX72"/>
<dbReference type="Pfam" id="PF00657">
    <property type="entry name" value="Lipase_GDSL"/>
    <property type="match status" value="1"/>
</dbReference>
<dbReference type="InterPro" id="IPR051058">
    <property type="entry name" value="GDSL_Est/Lipase"/>
</dbReference>
<dbReference type="InterPro" id="IPR001087">
    <property type="entry name" value="GDSL"/>
</dbReference>
<dbReference type="SUPFAM" id="SSF103515">
    <property type="entry name" value="Autotransporter"/>
    <property type="match status" value="1"/>
</dbReference>
<reference evidence="4 5" key="1">
    <citation type="journal article" date="2005" name="BMC Genomics">
        <title>Bacterial genome adaptation to niches: divergence of the potential virulence genes in three Burkholderia species of different survival strategies.</title>
        <authorList>
            <person name="Kim H.S."/>
            <person name="Schell M.A."/>
            <person name="Yu Y."/>
            <person name="Ulrich R.L."/>
            <person name="Sarria S.H."/>
            <person name="Nierman W.C."/>
            <person name="DeShazer D."/>
        </authorList>
    </citation>
    <scope>NUCLEOTIDE SEQUENCE [LARGE SCALE GENOMIC DNA]</scope>
    <source>
        <strain evidence="5">ATCC 700388 / DSM 13276 / CCUG 48851 / CIP 106301 / E264</strain>
    </source>
</reference>
<dbReference type="PROSITE" id="PS51208">
    <property type="entry name" value="AUTOTRANSPORTER"/>
    <property type="match status" value="1"/>
</dbReference>
<keyword evidence="5" id="KW-1185">Reference proteome</keyword>
<dbReference type="SMART" id="SM00869">
    <property type="entry name" value="Autotransporter"/>
    <property type="match status" value="1"/>
</dbReference>
<dbReference type="AlphaFoldDB" id="Q2SX72"/>
<dbReference type="InterPro" id="IPR005546">
    <property type="entry name" value="Autotransporte_beta"/>
</dbReference>
<sequence length="627" mass="66114">MHTKYRGTALRRMKIDSKQTRAVAAIALGIALALPAAACAQAFYALGDSLTDNGRVVRLTGILPNATSTIFRNGRSSNGPVWAEYLPSLIGARFAPDDDYAINGALSGHGGYLNIIPTRPTWRSLPGFVDQVDQLIAAHPRLRGDDLVGIWIGTNDQDLTKASLNGIEPFLGVPRPANIAEMSAYTLTNLNAQVRRLIGIGARQFVILNLNDANGTRPGYVDYNGKLPADLVQFSRQGVNVHLFDVSGLLNQMRRNPSAYGLNDAPDVQCRHVPSCNGGVVGLQNTYLTADGTHMMTSVHEYIALYLANQLNAPAAISTAPALGLDVARASALSALNMTDSGPLGAPRVALSDKLSLFADVGYTRNFHGAANGIDAFDSDVEMFSIGADYKLSAESSAGALFSSGNASGSIAGGQGRIGMHAYRLGFYHAFDRAGLFVRSYVGAGWSQYRLDRGAVLPGAISAHTTGFDFGGLVKAGFLFPLGGARLGPVADIGYAQLVTRGYAEEGDPILAQDVGVQRLKGVSAGAGVRFAAPLAAIGLRAGELSAEAHLRHDAFGDRTLVTAQRYAPGLPISTAVDGASATYERLSVALTVNPAKRWRGKLAVQADLGNAQRRSYTLLALLGGTF</sequence>
<accession>Q2SX72</accession>
<dbReference type="KEGG" id="bte:BTH_I1948"/>
<dbReference type="SUPFAM" id="SSF52266">
    <property type="entry name" value="SGNH hydrolase"/>
    <property type="match status" value="1"/>
</dbReference>
<evidence type="ECO:0000256" key="2">
    <source>
        <dbReference type="SAM" id="SignalP"/>
    </source>
</evidence>
<gene>
    <name evidence="4" type="ordered locus">BTH_I1948</name>
</gene>
<dbReference type="InterPro" id="IPR036514">
    <property type="entry name" value="SGNH_hydro_sf"/>
</dbReference>
<feature type="signal peptide" evidence="2">
    <location>
        <begin position="1"/>
        <end position="40"/>
    </location>
</feature>
<dbReference type="Pfam" id="PF03797">
    <property type="entry name" value="Autotransporter"/>
    <property type="match status" value="1"/>
</dbReference>
<dbReference type="Gene3D" id="2.40.128.130">
    <property type="entry name" value="Autotransporter beta-domain"/>
    <property type="match status" value="1"/>
</dbReference>
<dbReference type="Gene3D" id="3.40.50.1110">
    <property type="entry name" value="SGNH hydrolase"/>
    <property type="match status" value="1"/>
</dbReference>
<evidence type="ECO:0000313" key="5">
    <source>
        <dbReference type="Proteomes" id="UP000001930"/>
    </source>
</evidence>
<evidence type="ECO:0000259" key="3">
    <source>
        <dbReference type="PROSITE" id="PS51208"/>
    </source>
</evidence>
<dbReference type="HOGENOM" id="CLU_023098_4_0_4"/>
<feature type="chain" id="PRO_5004216173" evidence="2">
    <location>
        <begin position="41"/>
        <end position="627"/>
    </location>
</feature>
<evidence type="ECO:0000256" key="1">
    <source>
        <dbReference type="ARBA" id="ARBA00022801"/>
    </source>
</evidence>
<dbReference type="EMBL" id="CP000086">
    <property type="protein sequence ID" value="ABC36295.1"/>
    <property type="molecule type" value="Genomic_DNA"/>
</dbReference>
<dbReference type="PANTHER" id="PTHR45648:SF22">
    <property type="entry name" value="GDSL LIPASE_ACYLHYDROLASE FAMILY PROTEIN (AFU_ORTHOLOGUE AFUA_4G14700)"/>
    <property type="match status" value="1"/>
</dbReference>
<dbReference type="PANTHER" id="PTHR45648">
    <property type="entry name" value="GDSL LIPASE/ACYLHYDROLASE FAMILY PROTEIN (AFU_ORTHOLOGUE AFUA_4G14700)"/>
    <property type="match status" value="1"/>
</dbReference>
<protein>
    <submittedName>
        <fullName evidence="4">Outer membrane autotransporter domain protein</fullName>
    </submittedName>
</protein>